<sequence length="101" mass="11131">MKHVLYAFLISICVMSSIANGKKYVFEGDSVVAENCEAPDSDESDTTLDFSLFTSEAGHTATFLLSDICLINPFRYLSKSFSPIDLDYFSPPPNSFCPVLS</sequence>
<keyword evidence="2" id="KW-1185">Reference proteome</keyword>
<organism evidence="1 2">
    <name type="scientific">Salmonirosea aquatica</name>
    <dbReference type="NCBI Taxonomy" id="2654236"/>
    <lineage>
        <taxon>Bacteria</taxon>
        <taxon>Pseudomonadati</taxon>
        <taxon>Bacteroidota</taxon>
        <taxon>Cytophagia</taxon>
        <taxon>Cytophagales</taxon>
        <taxon>Spirosomataceae</taxon>
        <taxon>Salmonirosea</taxon>
    </lineage>
</organism>
<gene>
    <name evidence="1" type="ORF">GBK04_02735</name>
</gene>
<dbReference type="AlphaFoldDB" id="A0A7C9FNI3"/>
<accession>A0A7C9FNI3</accession>
<comment type="caution">
    <text evidence="1">The sequence shown here is derived from an EMBL/GenBank/DDBJ whole genome shotgun (WGS) entry which is preliminary data.</text>
</comment>
<dbReference type="EMBL" id="WHLY01000002">
    <property type="protein sequence ID" value="MPR32289.1"/>
    <property type="molecule type" value="Genomic_DNA"/>
</dbReference>
<dbReference type="RefSeq" id="WP_152756632.1">
    <property type="nucleotide sequence ID" value="NZ_WHLY01000002.1"/>
</dbReference>
<evidence type="ECO:0000313" key="1">
    <source>
        <dbReference type="EMBL" id="MPR32289.1"/>
    </source>
</evidence>
<protein>
    <submittedName>
        <fullName evidence="1">Uncharacterized protein</fullName>
    </submittedName>
</protein>
<evidence type="ECO:0000313" key="2">
    <source>
        <dbReference type="Proteomes" id="UP000479293"/>
    </source>
</evidence>
<dbReference type="Proteomes" id="UP000479293">
    <property type="component" value="Unassembled WGS sequence"/>
</dbReference>
<name>A0A7C9FNI3_9BACT</name>
<proteinExistence type="predicted"/>
<reference evidence="1 2" key="1">
    <citation type="submission" date="2019-10" db="EMBL/GenBank/DDBJ databases">
        <title>Draft Genome Sequence of Cytophagaceae sp. SJW1-29.</title>
        <authorList>
            <person name="Choi A."/>
        </authorList>
    </citation>
    <scope>NUCLEOTIDE SEQUENCE [LARGE SCALE GENOMIC DNA]</scope>
    <source>
        <strain evidence="1 2">SJW1-29</strain>
    </source>
</reference>